<proteinExistence type="predicted"/>
<dbReference type="EMBL" id="JBHSMJ010000026">
    <property type="protein sequence ID" value="MFC5450594.1"/>
    <property type="molecule type" value="Genomic_DNA"/>
</dbReference>
<name>A0ABW0KB46_9BACL</name>
<comment type="caution">
    <text evidence="2">The sequence shown here is derived from an EMBL/GenBank/DDBJ whole genome shotgun (WGS) entry which is preliminary data.</text>
</comment>
<evidence type="ECO:0000256" key="1">
    <source>
        <dbReference type="SAM" id="MobiDB-lite"/>
    </source>
</evidence>
<evidence type="ECO:0000313" key="2">
    <source>
        <dbReference type="EMBL" id="MFC5450594.1"/>
    </source>
</evidence>
<dbReference type="RefSeq" id="WP_270885214.1">
    <property type="nucleotide sequence ID" value="NZ_JAQFVF010000088.1"/>
</dbReference>
<reference evidence="3" key="1">
    <citation type="journal article" date="2019" name="Int. J. Syst. Evol. Microbiol.">
        <title>The Global Catalogue of Microorganisms (GCM) 10K type strain sequencing project: providing services to taxonomists for standard genome sequencing and annotation.</title>
        <authorList>
            <consortium name="The Broad Institute Genomics Platform"/>
            <consortium name="The Broad Institute Genome Sequencing Center for Infectious Disease"/>
            <person name="Wu L."/>
            <person name="Ma J."/>
        </authorList>
    </citation>
    <scope>NUCLEOTIDE SEQUENCE [LARGE SCALE GENOMIC DNA]</scope>
    <source>
        <strain evidence="3">KACC 11904</strain>
    </source>
</reference>
<accession>A0ABW0KB46</accession>
<feature type="compositionally biased region" description="Acidic residues" evidence="1">
    <location>
        <begin position="81"/>
        <end position="91"/>
    </location>
</feature>
<sequence>MKKRRSTVLVTPGKDVTLYIPSDTPPQVIHYMNQLKTEGTFSQGIMEILIKHILAEPSLTIPSSEKNLSSVYEPFSDDADFIEEPVGDEDQMGPTDEPVASSQISYSLEDIFRQASRNAGKLFDQRN</sequence>
<gene>
    <name evidence="2" type="ORF">ACFPOG_20275</name>
</gene>
<keyword evidence="3" id="KW-1185">Reference proteome</keyword>
<dbReference type="Proteomes" id="UP001596044">
    <property type="component" value="Unassembled WGS sequence"/>
</dbReference>
<organism evidence="2 3">
    <name type="scientific">Paenibacillus aestuarii</name>
    <dbReference type="NCBI Taxonomy" id="516965"/>
    <lineage>
        <taxon>Bacteria</taxon>
        <taxon>Bacillati</taxon>
        <taxon>Bacillota</taxon>
        <taxon>Bacilli</taxon>
        <taxon>Bacillales</taxon>
        <taxon>Paenibacillaceae</taxon>
        <taxon>Paenibacillus</taxon>
    </lineage>
</organism>
<protein>
    <submittedName>
        <fullName evidence="2">Uncharacterized protein</fullName>
    </submittedName>
</protein>
<evidence type="ECO:0000313" key="3">
    <source>
        <dbReference type="Proteomes" id="UP001596044"/>
    </source>
</evidence>
<feature type="region of interest" description="Disordered" evidence="1">
    <location>
        <begin position="81"/>
        <end position="100"/>
    </location>
</feature>